<evidence type="ECO:0000256" key="6">
    <source>
        <dbReference type="ARBA" id="ARBA00022833"/>
    </source>
</evidence>
<dbReference type="FunFam" id="1.10.8.60:FF:000001">
    <property type="entry name" value="ATP-dependent zinc metalloprotease FtsH"/>
    <property type="match status" value="1"/>
</dbReference>
<dbReference type="eggNOG" id="COG0465">
    <property type="taxonomic scope" value="Bacteria"/>
</dbReference>
<dbReference type="GO" id="GO:0005524">
    <property type="term" value="F:ATP binding"/>
    <property type="evidence" value="ECO:0007669"/>
    <property type="project" value="UniProtKB-KW"/>
</dbReference>
<evidence type="ECO:0000256" key="7">
    <source>
        <dbReference type="ARBA" id="ARBA00023049"/>
    </source>
</evidence>
<organism evidence="10 11">
    <name type="scientific">Roseivivax halodurans JCM 10272</name>
    <dbReference type="NCBI Taxonomy" id="1449350"/>
    <lineage>
        <taxon>Bacteria</taxon>
        <taxon>Pseudomonadati</taxon>
        <taxon>Pseudomonadota</taxon>
        <taxon>Alphaproteobacteria</taxon>
        <taxon>Rhodobacterales</taxon>
        <taxon>Roseobacteraceae</taxon>
        <taxon>Roseivivax</taxon>
    </lineage>
</organism>
<evidence type="ECO:0000256" key="1">
    <source>
        <dbReference type="ARBA" id="ARBA00001947"/>
    </source>
</evidence>
<reference evidence="10 11" key="1">
    <citation type="submission" date="2014-01" db="EMBL/GenBank/DDBJ databases">
        <title>Roseivivax halodurans JCM 10272 Genome Sequencing.</title>
        <authorList>
            <person name="Lai Q."/>
            <person name="Li G."/>
            <person name="Shao Z."/>
        </authorList>
    </citation>
    <scope>NUCLEOTIDE SEQUENCE [LARGE SCALE GENOMIC DNA]</scope>
    <source>
        <strain evidence="10 11">JCM 10272</strain>
    </source>
</reference>
<dbReference type="GO" id="GO:0030163">
    <property type="term" value="P:protein catabolic process"/>
    <property type="evidence" value="ECO:0007669"/>
    <property type="project" value="TreeGrafter"/>
</dbReference>
<comment type="caution">
    <text evidence="10">The sequence shown here is derived from an EMBL/GenBank/DDBJ whole genome shotgun (WGS) entry which is preliminary data.</text>
</comment>
<evidence type="ECO:0000256" key="5">
    <source>
        <dbReference type="ARBA" id="ARBA00022801"/>
    </source>
</evidence>
<dbReference type="PANTHER" id="PTHR23076:SF97">
    <property type="entry name" value="ATP-DEPENDENT ZINC METALLOPROTEASE YME1L1"/>
    <property type="match status" value="1"/>
</dbReference>
<dbReference type="Proteomes" id="UP000022447">
    <property type="component" value="Unassembled WGS sequence"/>
</dbReference>
<comment type="cofactor">
    <cofactor evidence="1">
        <name>Zn(2+)</name>
        <dbReference type="ChEBI" id="CHEBI:29105"/>
    </cofactor>
</comment>
<dbReference type="InterPro" id="IPR027417">
    <property type="entry name" value="P-loop_NTPase"/>
</dbReference>
<dbReference type="SUPFAM" id="SSF140990">
    <property type="entry name" value="FtsH protease domain-like"/>
    <property type="match status" value="1"/>
</dbReference>
<dbReference type="OrthoDB" id="9809379at2"/>
<dbReference type="GO" id="GO:0005886">
    <property type="term" value="C:plasma membrane"/>
    <property type="evidence" value="ECO:0007669"/>
    <property type="project" value="TreeGrafter"/>
</dbReference>
<dbReference type="InterPro" id="IPR037219">
    <property type="entry name" value="Peptidase_M41-like"/>
</dbReference>
<dbReference type="InterPro" id="IPR003959">
    <property type="entry name" value="ATPase_AAA_core"/>
</dbReference>
<dbReference type="GO" id="GO:0004176">
    <property type="term" value="F:ATP-dependent peptidase activity"/>
    <property type="evidence" value="ECO:0007669"/>
    <property type="project" value="InterPro"/>
</dbReference>
<evidence type="ECO:0000313" key="11">
    <source>
        <dbReference type="Proteomes" id="UP000022447"/>
    </source>
</evidence>
<proteinExistence type="inferred from homology"/>
<evidence type="ECO:0000256" key="2">
    <source>
        <dbReference type="ARBA" id="ARBA00010044"/>
    </source>
</evidence>
<dbReference type="SMART" id="SM00382">
    <property type="entry name" value="AAA"/>
    <property type="match status" value="1"/>
</dbReference>
<dbReference type="InterPro" id="IPR041569">
    <property type="entry name" value="AAA_lid_3"/>
</dbReference>
<dbReference type="FunFam" id="3.40.50.300:FF:002568">
    <property type="entry name" value="Cell division protein (FtsH)"/>
    <property type="match status" value="1"/>
</dbReference>
<dbReference type="STRING" id="1449350.OCH239_09720"/>
<dbReference type="Pfam" id="PF00004">
    <property type="entry name" value="AAA"/>
    <property type="match status" value="1"/>
</dbReference>
<sequence>MKDWKKPARLLVGGVVVTGALAFAMDRLRDAPEPALTQWAIEARTSGEEIAFSRMQELMRESAPSDRAMVYPDMVVFEHAKTDSTEHLYSRATLNYNASELIWADSAAIAAEVSFGQLPQGMSSSTLVDVVLLLMFTYLVVSLGLRMSGISGKSNGTADLVKVKELTQTLDDVAGLDVAREQIREVVGLIKSGGKIGEIGARPPKGVLLQGPPGTGKTLLARAMAKEAGVSFLTLNAARLNEMFVGVGPKRVDRAFDKARRHAPCILFIDEIDALGARGGATIGADNERANLINALLTRMDGLAHSDGIFIVGATNRPDKIDKAIIRPGRIDRRLTIGMPNRKARQEILELHASKLPVSPDVDFAKLAASTPGMSGAELATLCNEAGILAGRDKVGRVGPLHFARAREKMMFGETGGAVVLGEHERQVTAWHEAGHAIAASVLPHTDPVEHATILPRGGSLGHVLQVAVDDRHMSTRAQLLDRMTVLAAGRAGEIAAFGEDMITNGAASDIKALTEIAQAMVTEWGMGSYGFLKVEARPDADFPSAVRQEIRDLSAAAMTRALELLSRERSAFTAIAEALLARDTLTGEEIRGLVEAHRAGRRQPMAVPA</sequence>
<dbReference type="GO" id="GO:0006508">
    <property type="term" value="P:proteolysis"/>
    <property type="evidence" value="ECO:0007669"/>
    <property type="project" value="UniProtKB-KW"/>
</dbReference>
<dbReference type="GO" id="GO:0016887">
    <property type="term" value="F:ATP hydrolysis activity"/>
    <property type="evidence" value="ECO:0007669"/>
    <property type="project" value="InterPro"/>
</dbReference>
<comment type="similarity">
    <text evidence="8">Belongs to the AAA ATPase family.</text>
</comment>
<keyword evidence="8" id="KW-0547">Nucleotide-binding</keyword>
<dbReference type="EMBL" id="JALZ01000023">
    <property type="protein sequence ID" value="ETX13547.1"/>
    <property type="molecule type" value="Genomic_DNA"/>
</dbReference>
<keyword evidence="3" id="KW-0645">Protease</keyword>
<keyword evidence="5" id="KW-0378">Hydrolase</keyword>
<dbReference type="Pfam" id="PF17862">
    <property type="entry name" value="AAA_lid_3"/>
    <property type="match status" value="1"/>
</dbReference>
<keyword evidence="7" id="KW-0482">Metalloprotease</keyword>
<keyword evidence="4" id="KW-0479">Metal-binding</keyword>
<comment type="similarity">
    <text evidence="2">In the C-terminal section; belongs to the peptidase M41 family.</text>
</comment>
<dbReference type="GO" id="GO:0004222">
    <property type="term" value="F:metalloendopeptidase activity"/>
    <property type="evidence" value="ECO:0007669"/>
    <property type="project" value="InterPro"/>
</dbReference>
<dbReference type="InterPro" id="IPR000642">
    <property type="entry name" value="Peptidase_M41"/>
</dbReference>
<evidence type="ECO:0000313" key="10">
    <source>
        <dbReference type="EMBL" id="ETX13547.1"/>
    </source>
</evidence>
<dbReference type="Gene3D" id="1.10.8.60">
    <property type="match status" value="1"/>
</dbReference>
<dbReference type="RefSeq" id="WP_051489533.1">
    <property type="nucleotide sequence ID" value="NZ_JALZ01000023.1"/>
</dbReference>
<keyword evidence="11" id="KW-1185">Reference proteome</keyword>
<dbReference type="InterPro" id="IPR003593">
    <property type="entry name" value="AAA+_ATPase"/>
</dbReference>
<evidence type="ECO:0000256" key="3">
    <source>
        <dbReference type="ARBA" id="ARBA00022670"/>
    </source>
</evidence>
<protein>
    <recommendedName>
        <fullName evidence="9">AAA+ ATPase domain-containing protein</fullName>
    </recommendedName>
</protein>
<dbReference type="InterPro" id="IPR003960">
    <property type="entry name" value="ATPase_AAA_CS"/>
</dbReference>
<dbReference type="GO" id="GO:0046872">
    <property type="term" value="F:metal ion binding"/>
    <property type="evidence" value="ECO:0007669"/>
    <property type="project" value="UniProtKB-KW"/>
</dbReference>
<name>X7EC85_9RHOB</name>
<accession>X7EC85</accession>
<dbReference type="Gene3D" id="3.40.50.300">
    <property type="entry name" value="P-loop containing nucleotide triphosphate hydrolases"/>
    <property type="match status" value="1"/>
</dbReference>
<dbReference type="SUPFAM" id="SSF52540">
    <property type="entry name" value="P-loop containing nucleoside triphosphate hydrolases"/>
    <property type="match status" value="1"/>
</dbReference>
<evidence type="ECO:0000256" key="4">
    <source>
        <dbReference type="ARBA" id="ARBA00022723"/>
    </source>
</evidence>
<keyword evidence="8" id="KW-0067">ATP-binding</keyword>
<dbReference type="AlphaFoldDB" id="X7EC85"/>
<evidence type="ECO:0000259" key="9">
    <source>
        <dbReference type="SMART" id="SM00382"/>
    </source>
</evidence>
<keyword evidence="6" id="KW-0862">Zinc</keyword>
<dbReference type="Pfam" id="PF01434">
    <property type="entry name" value="Peptidase_M41"/>
    <property type="match status" value="1"/>
</dbReference>
<dbReference type="PROSITE" id="PS00674">
    <property type="entry name" value="AAA"/>
    <property type="match status" value="1"/>
</dbReference>
<gene>
    <name evidence="10" type="ORF">OCH239_09720</name>
</gene>
<dbReference type="PATRIC" id="fig|1449350.3.peg.3276"/>
<dbReference type="PANTHER" id="PTHR23076">
    <property type="entry name" value="METALLOPROTEASE M41 FTSH"/>
    <property type="match status" value="1"/>
</dbReference>
<evidence type="ECO:0000256" key="8">
    <source>
        <dbReference type="RuleBase" id="RU003651"/>
    </source>
</evidence>
<dbReference type="Gene3D" id="1.20.58.760">
    <property type="entry name" value="Peptidase M41"/>
    <property type="match status" value="1"/>
</dbReference>
<feature type="domain" description="AAA+ ATPase" evidence="9">
    <location>
        <begin position="203"/>
        <end position="341"/>
    </location>
</feature>